<sequence>MVIKLLRLKIVQQGRMCVQVCVEGIYIPRLKIEKRLIYS</sequence>
<protein>
    <submittedName>
        <fullName evidence="1">Uncharacterized protein</fullName>
    </submittedName>
</protein>
<comment type="caution">
    <text evidence="1">The sequence shown here is derived from an EMBL/GenBank/DDBJ whole genome shotgun (WGS) entry which is preliminary data.</text>
</comment>
<name>A0A5J4QX42_9ZZZZ</name>
<gene>
    <name evidence="1" type="ORF">EZS27_025531</name>
</gene>
<dbReference type="AlphaFoldDB" id="A0A5J4QX42"/>
<proteinExistence type="predicted"/>
<evidence type="ECO:0000313" key="1">
    <source>
        <dbReference type="EMBL" id="KAA6325231.1"/>
    </source>
</evidence>
<reference evidence="1" key="1">
    <citation type="submission" date="2019-03" db="EMBL/GenBank/DDBJ databases">
        <title>Single cell metagenomics reveals metabolic interactions within the superorganism composed of flagellate Streblomastix strix and complex community of Bacteroidetes bacteria on its surface.</title>
        <authorList>
            <person name="Treitli S.C."/>
            <person name="Kolisko M."/>
            <person name="Husnik F."/>
            <person name="Keeling P."/>
            <person name="Hampl V."/>
        </authorList>
    </citation>
    <scope>NUCLEOTIDE SEQUENCE</scope>
    <source>
        <strain evidence="1">STM</strain>
    </source>
</reference>
<organism evidence="1">
    <name type="scientific">termite gut metagenome</name>
    <dbReference type="NCBI Taxonomy" id="433724"/>
    <lineage>
        <taxon>unclassified sequences</taxon>
        <taxon>metagenomes</taxon>
        <taxon>organismal metagenomes</taxon>
    </lineage>
</organism>
<accession>A0A5J4QX42</accession>
<dbReference type="EMBL" id="SNRY01002405">
    <property type="protein sequence ID" value="KAA6325231.1"/>
    <property type="molecule type" value="Genomic_DNA"/>
</dbReference>